<comment type="caution">
    <text evidence="4">The sequence shown here is derived from an EMBL/GenBank/DDBJ whole genome shotgun (WGS) entry which is preliminary data.</text>
</comment>
<accession>A0ABQ7K181</accession>
<evidence type="ECO:0000313" key="4">
    <source>
        <dbReference type="EMBL" id="KAG0289461.1"/>
    </source>
</evidence>
<dbReference type="PRINTS" id="PR00081">
    <property type="entry name" value="GDHRDH"/>
</dbReference>
<keyword evidence="5" id="KW-1185">Reference proteome</keyword>
<protein>
    <recommendedName>
        <fullName evidence="6">NAD(P)-binding protein</fullName>
    </recommendedName>
</protein>
<evidence type="ECO:0008006" key="6">
    <source>
        <dbReference type="Google" id="ProtNLM"/>
    </source>
</evidence>
<dbReference type="EMBL" id="JAAAIM010000346">
    <property type="protein sequence ID" value="KAG0289461.1"/>
    <property type="molecule type" value="Genomic_DNA"/>
</dbReference>
<dbReference type="Proteomes" id="UP001194696">
    <property type="component" value="Unassembled WGS sequence"/>
</dbReference>
<evidence type="ECO:0000313" key="5">
    <source>
        <dbReference type="Proteomes" id="UP001194696"/>
    </source>
</evidence>
<evidence type="ECO:0000256" key="1">
    <source>
        <dbReference type="ARBA" id="ARBA00006484"/>
    </source>
</evidence>
<dbReference type="PANTHER" id="PTHR24320">
    <property type="entry name" value="RETINOL DEHYDROGENASE"/>
    <property type="match status" value="1"/>
</dbReference>
<dbReference type="PANTHER" id="PTHR24320:SF282">
    <property type="entry name" value="WW DOMAIN-CONTAINING OXIDOREDUCTASE"/>
    <property type="match status" value="1"/>
</dbReference>
<dbReference type="InterPro" id="IPR002347">
    <property type="entry name" value="SDR_fam"/>
</dbReference>
<feature type="non-terminal residue" evidence="4">
    <location>
        <position position="576"/>
    </location>
</feature>
<dbReference type="Gene3D" id="3.40.50.720">
    <property type="entry name" value="NAD(P)-binding Rossmann-like Domain"/>
    <property type="match status" value="2"/>
</dbReference>
<evidence type="ECO:0000256" key="2">
    <source>
        <dbReference type="ARBA" id="ARBA00022857"/>
    </source>
</evidence>
<keyword evidence="2" id="KW-0521">NADP</keyword>
<gene>
    <name evidence="4" type="ORF">BGZ96_006975</name>
</gene>
<organism evidence="4 5">
    <name type="scientific">Linnemannia gamsii</name>
    <dbReference type="NCBI Taxonomy" id="64522"/>
    <lineage>
        <taxon>Eukaryota</taxon>
        <taxon>Fungi</taxon>
        <taxon>Fungi incertae sedis</taxon>
        <taxon>Mucoromycota</taxon>
        <taxon>Mortierellomycotina</taxon>
        <taxon>Mortierellomycetes</taxon>
        <taxon>Mortierellales</taxon>
        <taxon>Mortierellaceae</taxon>
        <taxon>Linnemannia</taxon>
    </lineage>
</organism>
<reference evidence="4 5" key="1">
    <citation type="journal article" date="2020" name="Fungal Divers.">
        <title>Resolving the Mortierellaceae phylogeny through synthesis of multi-gene phylogenetics and phylogenomics.</title>
        <authorList>
            <person name="Vandepol N."/>
            <person name="Liber J."/>
            <person name="Desiro A."/>
            <person name="Na H."/>
            <person name="Kennedy M."/>
            <person name="Barry K."/>
            <person name="Grigoriev I.V."/>
            <person name="Miller A.N."/>
            <person name="O'Donnell K."/>
            <person name="Stajich J.E."/>
            <person name="Bonito G."/>
        </authorList>
    </citation>
    <scope>NUCLEOTIDE SEQUENCE [LARGE SCALE GENOMIC DNA]</scope>
    <source>
        <strain evidence="4 5">AD045</strain>
    </source>
</reference>
<comment type="similarity">
    <text evidence="1">Belongs to the short-chain dehydrogenases/reductases (SDR) family.</text>
</comment>
<evidence type="ECO:0000256" key="3">
    <source>
        <dbReference type="ARBA" id="ARBA00023002"/>
    </source>
</evidence>
<sequence length="576" mass="63216">MKPLSQFAFWKPSSSATSTTPFSHDQIPDLTGKIAIVTGANSGLGYATTVALAAHGAHVFLACRHQGRAQEAIRRAQDEIKSTYPSSSSPKMEFLELDLNDLRKTRESAKEFLEKGLPLHILVNNSGLMMVPFGLSADGVESQFAVNHMGHFVFTTTLLGRIKESQPSRIITISSIAHQNFAPRVGIDFNTLNDPKKTTDISRYGRSKLANVLFTLALARRLANNRVYVNAAHPGIVTTSQGQQHVTLLEKVNFALRKAVGSTADQGALSQLYLATSLDIEKQDLAFWKTYFTPDRYSVAQIPDLAGKVAIVTGANTGLGYATTVALAGRGAHVFLACRSQKRALAAIDSAMREIRSKYPLLTGEPKLEFLELDLMDLNKTKQAAKEFLKTGLPLHILVNNAGIQVLVPSELSVDGIESKFAVNHMGHFVFTTTLLDRLKASAPSRIVSISSIAHEPFAPRDGIDFETLNDFNSSTELSRYGRSKLANVLFTKALARRLVDDRVYVNACHPGFIPKSLTPEDDSWKEWFDCIVKRAVATLAEDAALSQLYLATSPEVEEQDLRGRYFIPVANEIEP</sequence>
<dbReference type="InterPro" id="IPR036291">
    <property type="entry name" value="NAD(P)-bd_dom_sf"/>
</dbReference>
<proteinExistence type="inferred from homology"/>
<dbReference type="SUPFAM" id="SSF51735">
    <property type="entry name" value="NAD(P)-binding Rossmann-fold domains"/>
    <property type="match status" value="2"/>
</dbReference>
<keyword evidence="3" id="KW-0560">Oxidoreductase</keyword>
<dbReference type="PRINTS" id="PR00080">
    <property type="entry name" value="SDRFAMILY"/>
</dbReference>
<dbReference type="CDD" id="cd05327">
    <property type="entry name" value="retinol-DH_like_SDR_c_like"/>
    <property type="match status" value="1"/>
</dbReference>
<name>A0ABQ7K181_9FUNG</name>
<dbReference type="Pfam" id="PF00106">
    <property type="entry name" value="adh_short"/>
    <property type="match status" value="2"/>
</dbReference>